<dbReference type="PANTHER" id="PTHR46796:SF2">
    <property type="entry name" value="TRANSCRIPTIONAL REGULATORY PROTEIN"/>
    <property type="match status" value="1"/>
</dbReference>
<dbReference type="RefSeq" id="WP_284486560.1">
    <property type="nucleotide sequence ID" value="NZ_JASNJE010000022.1"/>
</dbReference>
<dbReference type="SMART" id="SM00342">
    <property type="entry name" value="HTH_ARAC"/>
    <property type="match status" value="1"/>
</dbReference>
<evidence type="ECO:0000256" key="2">
    <source>
        <dbReference type="ARBA" id="ARBA00023125"/>
    </source>
</evidence>
<dbReference type="InterPro" id="IPR050204">
    <property type="entry name" value="AraC_XylS_family_regulators"/>
</dbReference>
<keyword evidence="2" id="KW-0238">DNA-binding</keyword>
<evidence type="ECO:0000256" key="1">
    <source>
        <dbReference type="ARBA" id="ARBA00023015"/>
    </source>
</evidence>
<sequence length="276" mass="31050">MSDSLAVFHGHFGRVCLYNMDRGMVPHGHREGHLIFHVQGPSGAVVVNGQPWPLAAGQAVAVSPWQAHHYLPIQTSEPTLALVLYIRPAWFLEASRRASASICFGRVGIEVTEHLERLVFGTAQAMLDEDREEVMLEDRLCDLTQFAFDQSWQWTPRGADFTGPDLPRRDFRIRKALRYLQESIGEAIELDRVAREVGLSRPHFYKLFRAQIGLTPNLYLNALRMERAIDMLATSKEAVANIGFDLGFSSQASFSRFFISNGVVPPSAYRRSVHVA</sequence>
<dbReference type="Proteomes" id="UP001227126">
    <property type="component" value="Unassembled WGS sequence"/>
</dbReference>
<dbReference type="PANTHER" id="PTHR46796">
    <property type="entry name" value="HTH-TYPE TRANSCRIPTIONAL ACTIVATOR RHAS-RELATED"/>
    <property type="match status" value="1"/>
</dbReference>
<reference evidence="5 6" key="1">
    <citation type="submission" date="2023-05" db="EMBL/GenBank/DDBJ databases">
        <title>Sedimentitalea sp. nov. JM2-8.</title>
        <authorList>
            <person name="Huang J."/>
        </authorList>
    </citation>
    <scope>NUCLEOTIDE SEQUENCE [LARGE SCALE GENOMIC DNA]</scope>
    <source>
        <strain evidence="5 6">JM2-8</strain>
    </source>
</reference>
<dbReference type="InterPro" id="IPR009057">
    <property type="entry name" value="Homeodomain-like_sf"/>
</dbReference>
<keyword evidence="3" id="KW-0804">Transcription</keyword>
<dbReference type="InterPro" id="IPR018060">
    <property type="entry name" value="HTH_AraC"/>
</dbReference>
<evidence type="ECO:0000313" key="6">
    <source>
        <dbReference type="Proteomes" id="UP001227126"/>
    </source>
</evidence>
<proteinExistence type="predicted"/>
<keyword evidence="6" id="KW-1185">Reference proteome</keyword>
<dbReference type="Gene3D" id="1.10.10.60">
    <property type="entry name" value="Homeodomain-like"/>
    <property type="match status" value="2"/>
</dbReference>
<dbReference type="SUPFAM" id="SSF51215">
    <property type="entry name" value="Regulatory protein AraC"/>
    <property type="match status" value="1"/>
</dbReference>
<name>A0ABT7FHL2_9RHOB</name>
<gene>
    <name evidence="5" type="ORF">QO034_16165</name>
</gene>
<accession>A0ABT7FHL2</accession>
<dbReference type="PROSITE" id="PS01124">
    <property type="entry name" value="HTH_ARAC_FAMILY_2"/>
    <property type="match status" value="1"/>
</dbReference>
<organism evidence="5 6">
    <name type="scientific">Sedimentitalea xiamensis</name>
    <dbReference type="NCBI Taxonomy" id="3050037"/>
    <lineage>
        <taxon>Bacteria</taxon>
        <taxon>Pseudomonadati</taxon>
        <taxon>Pseudomonadota</taxon>
        <taxon>Alphaproteobacteria</taxon>
        <taxon>Rhodobacterales</taxon>
        <taxon>Paracoccaceae</taxon>
        <taxon>Sedimentitalea</taxon>
    </lineage>
</organism>
<dbReference type="Pfam" id="PF12833">
    <property type="entry name" value="HTH_18"/>
    <property type="match status" value="1"/>
</dbReference>
<feature type="domain" description="HTH araC/xylS-type" evidence="4">
    <location>
        <begin position="174"/>
        <end position="272"/>
    </location>
</feature>
<dbReference type="InterPro" id="IPR003313">
    <property type="entry name" value="AraC-bd"/>
</dbReference>
<evidence type="ECO:0000256" key="3">
    <source>
        <dbReference type="ARBA" id="ARBA00023163"/>
    </source>
</evidence>
<keyword evidence="1" id="KW-0805">Transcription regulation</keyword>
<dbReference type="EMBL" id="JASNJE010000022">
    <property type="protein sequence ID" value="MDK3074629.1"/>
    <property type="molecule type" value="Genomic_DNA"/>
</dbReference>
<dbReference type="InterPro" id="IPR037923">
    <property type="entry name" value="HTH-like"/>
</dbReference>
<evidence type="ECO:0000259" key="4">
    <source>
        <dbReference type="PROSITE" id="PS01124"/>
    </source>
</evidence>
<dbReference type="Pfam" id="PF02311">
    <property type="entry name" value="AraC_binding"/>
    <property type="match status" value="1"/>
</dbReference>
<protein>
    <submittedName>
        <fullName evidence="5">AraC family transcriptional regulator</fullName>
    </submittedName>
</protein>
<comment type="caution">
    <text evidence="5">The sequence shown here is derived from an EMBL/GenBank/DDBJ whole genome shotgun (WGS) entry which is preliminary data.</text>
</comment>
<dbReference type="SUPFAM" id="SSF46689">
    <property type="entry name" value="Homeodomain-like"/>
    <property type="match status" value="2"/>
</dbReference>
<evidence type="ECO:0000313" key="5">
    <source>
        <dbReference type="EMBL" id="MDK3074629.1"/>
    </source>
</evidence>